<evidence type="ECO:0000256" key="2">
    <source>
        <dbReference type="SAM" id="Coils"/>
    </source>
</evidence>
<dbReference type="GO" id="GO:0000323">
    <property type="term" value="C:lytic vacuole"/>
    <property type="evidence" value="ECO:0007669"/>
    <property type="project" value="TreeGrafter"/>
</dbReference>
<dbReference type="OrthoDB" id="72772at2759"/>
<organism evidence="3">
    <name type="scientific">Lepeophtheirus salmonis</name>
    <name type="common">Salmon louse</name>
    <name type="synonym">Caligus salmonis</name>
    <dbReference type="NCBI Taxonomy" id="72036"/>
    <lineage>
        <taxon>Eukaryota</taxon>
        <taxon>Metazoa</taxon>
        <taxon>Ecdysozoa</taxon>
        <taxon>Arthropoda</taxon>
        <taxon>Crustacea</taxon>
        <taxon>Multicrustacea</taxon>
        <taxon>Hexanauplia</taxon>
        <taxon>Copepoda</taxon>
        <taxon>Siphonostomatoida</taxon>
        <taxon>Caligidae</taxon>
        <taxon>Lepeophtheirus</taxon>
    </lineage>
</organism>
<accession>A0A0K2UH84</accession>
<dbReference type="EMBL" id="HACA01020253">
    <property type="protein sequence ID" value="CDW37614.1"/>
    <property type="molecule type" value="Transcribed_RNA"/>
</dbReference>
<dbReference type="GO" id="GO:0000149">
    <property type="term" value="F:SNARE binding"/>
    <property type="evidence" value="ECO:0007669"/>
    <property type="project" value="TreeGrafter"/>
</dbReference>
<reference evidence="3" key="1">
    <citation type="submission" date="2014-05" db="EMBL/GenBank/DDBJ databases">
        <authorList>
            <person name="Chronopoulou M."/>
        </authorList>
    </citation>
    <scope>NUCLEOTIDE SEQUENCE</scope>
    <source>
        <tissue evidence="3">Whole organism</tissue>
    </source>
</reference>
<protein>
    <submittedName>
        <fullName evidence="3">Putative LOC100880765 [Megachile rotundata]</fullName>
    </submittedName>
</protein>
<dbReference type="PANTHER" id="PTHR15157">
    <property type="entry name" value="UV RADIATION RESISTANCE-ASSOCIATED GENE PROTEIN"/>
    <property type="match status" value="1"/>
</dbReference>
<dbReference type="PANTHER" id="PTHR15157:SF5">
    <property type="entry name" value="UV RADIATION RESISTANCE-ASSOCIATED GENE PROTEIN"/>
    <property type="match status" value="1"/>
</dbReference>
<evidence type="ECO:0000313" key="3">
    <source>
        <dbReference type="EMBL" id="CDW37614.1"/>
    </source>
</evidence>
<proteinExistence type="predicted"/>
<evidence type="ECO:0000256" key="1">
    <source>
        <dbReference type="ARBA" id="ARBA00023054"/>
    </source>
</evidence>
<keyword evidence="1 2" id="KW-0175">Coiled coil</keyword>
<feature type="coiled-coil region" evidence="2">
    <location>
        <begin position="237"/>
        <end position="264"/>
    </location>
</feature>
<dbReference type="GO" id="GO:0005768">
    <property type="term" value="C:endosome"/>
    <property type="evidence" value="ECO:0007669"/>
    <property type="project" value="TreeGrafter"/>
</dbReference>
<dbReference type="GO" id="GO:0035493">
    <property type="term" value="P:SNARE complex assembly"/>
    <property type="evidence" value="ECO:0007669"/>
    <property type="project" value="TreeGrafter"/>
</dbReference>
<name>A0A0K2UH84_LEPSM</name>
<sequence length="510" mass="58250">MMMESMRHTGFMSKKPWFPPGTFQLRVRSISSLVFYNHEVVEDEGEVWISDENEKLLWSLCLKKKQDDPLILKIPHESILHSDTCFRISFRSGSSCQTWVVSDFKSLPSLGTSLPEGIAENEPLCFLGILGGNFLSLVPKGNAPTLKVLDFLTPISVSSYSLSLLLKLRRHQRALYQREADNQSLKQELADQGLDPHNTKILDPDSSLSLHQRIFISDPSKKTPFERKSQLLISSKIEYLKCQLDLLRSEKKRLSDKNTLVKKEIDLLTEGIRKKRDVIKKLSGDTDSLKSSLNVWSKTCQKSAEDFQLLDSHIKETRLHLVNSINDLFPISIDSNIPTIRWVSLPNLSSLSRPFLKQDTLNVVSIVLGWIAHLVLLISRCLDIPLKYPIKASGSVFAIRDDVCRIQEEDLRDFPLSARSVDLSRCEYGIYLLNKNICYLRWSCGLPPGDVRKILHNVVDLYKLSFKSSSFKPLDGAELESLSKYIVLRPPWLMNRKFNNNNNMLLDYNA</sequence>
<dbReference type="AlphaFoldDB" id="A0A0K2UH84"/>